<protein>
    <recommendedName>
        <fullName evidence="2">histidine kinase</fullName>
        <ecNumber evidence="2">2.7.13.3</ecNumber>
    </recommendedName>
</protein>
<organism evidence="8 9">
    <name type="scientific">Rhodopirellula europaea 6C</name>
    <dbReference type="NCBI Taxonomy" id="1263867"/>
    <lineage>
        <taxon>Bacteria</taxon>
        <taxon>Pseudomonadati</taxon>
        <taxon>Planctomycetota</taxon>
        <taxon>Planctomycetia</taxon>
        <taxon>Pirellulales</taxon>
        <taxon>Pirellulaceae</taxon>
        <taxon>Rhodopirellula</taxon>
    </lineage>
</organism>
<dbReference type="Proteomes" id="UP000011529">
    <property type="component" value="Unassembled WGS sequence"/>
</dbReference>
<dbReference type="SUPFAM" id="SSF55874">
    <property type="entry name" value="ATPase domain of HSP90 chaperone/DNA topoisomerase II/histidine kinase"/>
    <property type="match status" value="1"/>
</dbReference>
<proteinExistence type="predicted"/>
<dbReference type="EMBL" id="ANMO01000113">
    <property type="protein sequence ID" value="EMB16938.1"/>
    <property type="molecule type" value="Genomic_DNA"/>
</dbReference>
<name>M2B5C0_9BACT</name>
<dbReference type="PRINTS" id="PR00344">
    <property type="entry name" value="BCTRLSENSOR"/>
</dbReference>
<accession>M2B5C0</accession>
<dbReference type="RefSeq" id="WP_008656626.1">
    <property type="nucleotide sequence ID" value="NZ_ANMO01000113.1"/>
</dbReference>
<dbReference type="SMART" id="SM00086">
    <property type="entry name" value="PAC"/>
    <property type="match status" value="1"/>
</dbReference>
<reference evidence="8" key="2">
    <citation type="journal article" date="2013" name="Mar. Genomics">
        <title>Expression of sulfatases in Rhodopirellula baltica and the diversity of sulfatases in the genus Rhodopirellula.</title>
        <authorList>
            <person name="Wegner C.E."/>
            <person name="Richter-Heitmann T."/>
            <person name="Klindworth A."/>
            <person name="Klockow C."/>
            <person name="Richter M."/>
            <person name="Achstetter T."/>
            <person name="Glockner F.O."/>
            <person name="Harder J."/>
        </authorList>
    </citation>
    <scope>NUCLEOTIDE SEQUENCE [LARGE SCALE GENOMIC DNA]</scope>
    <source>
        <strain evidence="8">6C</strain>
    </source>
</reference>
<dbReference type="Pfam" id="PF00512">
    <property type="entry name" value="HisKA"/>
    <property type="match status" value="1"/>
</dbReference>
<dbReference type="PANTHER" id="PTHR43304">
    <property type="entry name" value="PHYTOCHROME-LIKE PROTEIN CPH1"/>
    <property type="match status" value="1"/>
</dbReference>
<evidence type="ECO:0000256" key="5">
    <source>
        <dbReference type="ARBA" id="ARBA00022777"/>
    </source>
</evidence>
<keyword evidence="5 8" id="KW-0418">Kinase</keyword>
<dbReference type="SUPFAM" id="SSF55785">
    <property type="entry name" value="PYP-like sensor domain (PAS domain)"/>
    <property type="match status" value="1"/>
</dbReference>
<dbReference type="Gene3D" id="3.30.565.10">
    <property type="entry name" value="Histidine kinase-like ATPase, C-terminal domain"/>
    <property type="match status" value="1"/>
</dbReference>
<dbReference type="CDD" id="cd00075">
    <property type="entry name" value="HATPase"/>
    <property type="match status" value="1"/>
</dbReference>
<dbReference type="InterPro" id="IPR013655">
    <property type="entry name" value="PAS_fold_3"/>
</dbReference>
<dbReference type="PATRIC" id="fig|1263867.3.peg.2497"/>
<dbReference type="Gene3D" id="3.30.450.20">
    <property type="entry name" value="PAS domain"/>
    <property type="match status" value="1"/>
</dbReference>
<dbReference type="PANTHER" id="PTHR43304:SF1">
    <property type="entry name" value="PAC DOMAIN-CONTAINING PROTEIN"/>
    <property type="match status" value="1"/>
</dbReference>
<dbReference type="SUPFAM" id="SSF47384">
    <property type="entry name" value="Homodimeric domain of signal transducing histidine kinase"/>
    <property type="match status" value="1"/>
</dbReference>
<keyword evidence="3" id="KW-0597">Phosphoprotein</keyword>
<evidence type="ECO:0000259" key="7">
    <source>
        <dbReference type="PROSITE" id="PS50113"/>
    </source>
</evidence>
<feature type="domain" description="Histidine kinase" evidence="6">
    <location>
        <begin position="164"/>
        <end position="379"/>
    </location>
</feature>
<dbReference type="AlphaFoldDB" id="M2B5C0"/>
<dbReference type="SMART" id="SM00388">
    <property type="entry name" value="HisKA"/>
    <property type="match status" value="1"/>
</dbReference>
<feature type="domain" description="PAC" evidence="7">
    <location>
        <begin position="87"/>
        <end position="139"/>
    </location>
</feature>
<dbReference type="InterPro" id="IPR001610">
    <property type="entry name" value="PAC"/>
</dbReference>
<comment type="caution">
    <text evidence="8">The sequence shown here is derived from an EMBL/GenBank/DDBJ whole genome shotgun (WGS) entry which is preliminary data.</text>
</comment>
<dbReference type="InterPro" id="IPR052162">
    <property type="entry name" value="Sensor_kinase/Photoreceptor"/>
</dbReference>
<evidence type="ECO:0000256" key="4">
    <source>
        <dbReference type="ARBA" id="ARBA00022679"/>
    </source>
</evidence>
<dbReference type="Pfam" id="PF02518">
    <property type="entry name" value="HATPase_c"/>
    <property type="match status" value="1"/>
</dbReference>
<keyword evidence="4" id="KW-0808">Transferase</keyword>
<dbReference type="InterPro" id="IPR005467">
    <property type="entry name" value="His_kinase_dom"/>
</dbReference>
<dbReference type="SMART" id="SM00387">
    <property type="entry name" value="HATPase_c"/>
    <property type="match status" value="1"/>
</dbReference>
<dbReference type="InterPro" id="IPR000014">
    <property type="entry name" value="PAS"/>
</dbReference>
<gene>
    <name evidence="8" type="ORF">RE6C_02341</name>
</gene>
<dbReference type="InterPro" id="IPR003661">
    <property type="entry name" value="HisK_dim/P_dom"/>
</dbReference>
<dbReference type="InterPro" id="IPR036890">
    <property type="entry name" value="HATPase_C_sf"/>
</dbReference>
<dbReference type="CDD" id="cd00130">
    <property type="entry name" value="PAS"/>
    <property type="match status" value="1"/>
</dbReference>
<reference evidence="8" key="1">
    <citation type="submission" date="2012-11" db="EMBL/GenBank/DDBJ databases">
        <title>Permanent draft genomes of Rhodopirellula europaea strain SH398 and 6C.</title>
        <authorList>
            <person name="Richter M."/>
            <person name="Richter-Heitmann T."/>
            <person name="Frank C."/>
            <person name="Harder J."/>
            <person name="Glockner F.O."/>
        </authorList>
    </citation>
    <scope>NUCLEOTIDE SEQUENCE</scope>
    <source>
        <strain evidence="8">6C</strain>
    </source>
</reference>
<dbReference type="InterPro" id="IPR036097">
    <property type="entry name" value="HisK_dim/P_sf"/>
</dbReference>
<dbReference type="PROSITE" id="PS50109">
    <property type="entry name" value="HIS_KIN"/>
    <property type="match status" value="1"/>
</dbReference>
<keyword evidence="9" id="KW-1185">Reference proteome</keyword>
<dbReference type="Gene3D" id="1.10.287.130">
    <property type="match status" value="1"/>
</dbReference>
<dbReference type="PROSITE" id="PS50113">
    <property type="entry name" value="PAC"/>
    <property type="match status" value="1"/>
</dbReference>
<dbReference type="GO" id="GO:0000155">
    <property type="term" value="F:phosphorelay sensor kinase activity"/>
    <property type="evidence" value="ECO:0007669"/>
    <property type="project" value="InterPro"/>
</dbReference>
<comment type="catalytic activity">
    <reaction evidence="1">
        <text>ATP + protein L-histidine = ADP + protein N-phospho-L-histidine.</text>
        <dbReference type="EC" id="2.7.13.3"/>
    </reaction>
</comment>
<dbReference type="Pfam" id="PF08447">
    <property type="entry name" value="PAS_3"/>
    <property type="match status" value="1"/>
</dbReference>
<evidence type="ECO:0000256" key="2">
    <source>
        <dbReference type="ARBA" id="ARBA00012438"/>
    </source>
</evidence>
<dbReference type="InterPro" id="IPR035965">
    <property type="entry name" value="PAS-like_dom_sf"/>
</dbReference>
<dbReference type="InterPro" id="IPR000700">
    <property type="entry name" value="PAS-assoc_C"/>
</dbReference>
<dbReference type="NCBIfam" id="TIGR00229">
    <property type="entry name" value="sensory_box"/>
    <property type="match status" value="1"/>
</dbReference>
<dbReference type="InterPro" id="IPR004358">
    <property type="entry name" value="Sig_transdc_His_kin-like_C"/>
</dbReference>
<evidence type="ECO:0000256" key="3">
    <source>
        <dbReference type="ARBA" id="ARBA00022553"/>
    </source>
</evidence>
<dbReference type="CDD" id="cd00082">
    <property type="entry name" value="HisKA"/>
    <property type="match status" value="1"/>
</dbReference>
<dbReference type="EC" id="2.7.13.3" evidence="2"/>
<evidence type="ECO:0000259" key="6">
    <source>
        <dbReference type="PROSITE" id="PS50109"/>
    </source>
</evidence>
<evidence type="ECO:0000313" key="9">
    <source>
        <dbReference type="Proteomes" id="UP000011529"/>
    </source>
</evidence>
<evidence type="ECO:0000313" key="8">
    <source>
        <dbReference type="EMBL" id="EMB16938.1"/>
    </source>
</evidence>
<dbReference type="InterPro" id="IPR003594">
    <property type="entry name" value="HATPase_dom"/>
</dbReference>
<evidence type="ECO:0000256" key="1">
    <source>
        <dbReference type="ARBA" id="ARBA00000085"/>
    </source>
</evidence>
<sequence>MTTDIEKQLIETNLRFRIATRTAKLGYWVFDVKSSHVEVSEELLNQLGLPPDFQWSLQSWKDRLHPDDYDRAMSQLATVTDGKPSEYFNVYRLQHSSGGYRWIESIGDFIYDDSGNLVRMIGTHQDITRRIEIEQALDAALEDSIRANESLQRSNQELEQFAYVASHDLRSPLRGLQNLTAWIREDMEEAGLEVPESVLEHCATMGKQIARMQSLLDGLLAYARIDQSYTSTEPVDLNQIVSEAIAFVEAPDDFEVRLDSELPTIIGNSSPVMRVMVNLIDNAIKHHPGPSGTIVIRGGINEDGTAEVIVEDDGQGIPEEHRERVFRMFETLKSDRASGKGGMGLAMVRKLVLSCGGTIRFDESPLGGAAAITHWPTDVSQSKSQKSPKLTHRLLEVITGSTAITDVKSAESTGEQ</sequence>